<dbReference type="EMBL" id="LNZH02000192">
    <property type="protein sequence ID" value="OCB87355.1"/>
    <property type="molecule type" value="Genomic_DNA"/>
</dbReference>
<evidence type="ECO:0000313" key="3">
    <source>
        <dbReference type="Proteomes" id="UP000757232"/>
    </source>
</evidence>
<protein>
    <submittedName>
        <fullName evidence="2">Uncharacterized protein</fullName>
    </submittedName>
</protein>
<sequence>MTILRGRRSVSSPLSSVYSSSRTSNRQTKSSIRLSIRQKNFMRKLVNVLSEVIDEKDLSDDPALETIETGGVYHGCSEHDTRLIEDEGTQDEQKRLRERSSKFEAKNLFTDHQEAHSARETTLFTLPNTLGGGDRAAKALEKMKEVLFMVDSSFYQAFYGIDMFLKIDDCIKALRALRDVVSEVIDAFDEFDVFSTEFFSALHSVGANSREIASTLDREFREEDCIVDEYLDAMFRPNTNNPIITRIRQPTVLEPYHNRDISAQCHSNDAADHCRRPCLRSDYNHELALASFACFQFCIGGIQPSGDDMATVAYSPTRPLIAVPRSWLASECTYAISRRGKDVSAAVPTALAGFHAYAILFLSAWYLAEQWGKQDIRRAGIISQLKLRGKMCYANFLKLIRKTPKAFTKGTDQPSHISSQQSVLSSIDGVQQRSEQEGSAVLKSENVDSVQNSAELPRGCSSSPVATSVLPEVRNGRCGDLLQFTSDCSFLASALLSNRQKNFMRKLVNVLSEVIDEKDLPDDPALETIETGGVYHGCSEHDTRLIEDEGTQDEQKRLRERSSKFEAKNLFNLEKIIKKHTPLIRHVKTLPNTLGGGNRAAKALEKMKEVLFMVDSSFYQAFYGIDMFLKLSLWIEIPGNHLPGVRDVRKGTRSWKMGTYLSIELSLWIAIPGNHLPGVRDVRKDTRSWKMEADSTSGKVLVCGEWITEALDLLSDSHPMYLASTAGYFGKYNCMIYDVDGKRVNIYHSRMSSLLHRTTTSSPSVAAPDFVSFALGHDPVSARPHLFAFGNEDGSVKIWSIQSNHGLDHCESAEVFEY</sequence>
<reference evidence="2" key="1">
    <citation type="submission" date="2016-06" db="EMBL/GenBank/DDBJ databases">
        <title>Draft Genome sequence of the fungus Inonotus baumii.</title>
        <authorList>
            <person name="Zhu H."/>
            <person name="Lin W."/>
        </authorList>
    </citation>
    <scope>NUCLEOTIDE SEQUENCE</scope>
    <source>
        <strain evidence="2">821</strain>
    </source>
</reference>
<dbReference type="Proteomes" id="UP000757232">
    <property type="component" value="Unassembled WGS sequence"/>
</dbReference>
<proteinExistence type="predicted"/>
<evidence type="ECO:0000256" key="1">
    <source>
        <dbReference type="SAM" id="MobiDB-lite"/>
    </source>
</evidence>
<accession>A0A9Q5HWK8</accession>
<comment type="caution">
    <text evidence="2">The sequence shown here is derived from an EMBL/GenBank/DDBJ whole genome shotgun (WGS) entry which is preliminary data.</text>
</comment>
<keyword evidence="3" id="KW-1185">Reference proteome</keyword>
<name>A0A9Q5HWK8_SANBA</name>
<feature type="compositionally biased region" description="Low complexity" evidence="1">
    <location>
        <begin position="9"/>
        <end position="26"/>
    </location>
</feature>
<evidence type="ECO:0000313" key="2">
    <source>
        <dbReference type="EMBL" id="OCB87355.1"/>
    </source>
</evidence>
<gene>
    <name evidence="2" type="ORF">A7U60_g5494</name>
</gene>
<organism evidence="2 3">
    <name type="scientific">Sanghuangporus baumii</name>
    <name type="common">Phellinus baumii</name>
    <dbReference type="NCBI Taxonomy" id="108892"/>
    <lineage>
        <taxon>Eukaryota</taxon>
        <taxon>Fungi</taxon>
        <taxon>Dikarya</taxon>
        <taxon>Basidiomycota</taxon>
        <taxon>Agaricomycotina</taxon>
        <taxon>Agaricomycetes</taxon>
        <taxon>Hymenochaetales</taxon>
        <taxon>Hymenochaetaceae</taxon>
        <taxon>Sanghuangporus</taxon>
    </lineage>
</organism>
<feature type="region of interest" description="Disordered" evidence="1">
    <location>
        <begin position="1"/>
        <end position="31"/>
    </location>
</feature>
<dbReference type="AlphaFoldDB" id="A0A9Q5HWK8"/>